<evidence type="ECO:0000313" key="2">
    <source>
        <dbReference type="EMBL" id="RWQ95717.1"/>
    </source>
</evidence>
<organism evidence="2 3">
    <name type="scientific">Byssochlamys spectabilis</name>
    <name type="common">Paecilomyces variotii</name>
    <dbReference type="NCBI Taxonomy" id="264951"/>
    <lineage>
        <taxon>Eukaryota</taxon>
        <taxon>Fungi</taxon>
        <taxon>Dikarya</taxon>
        <taxon>Ascomycota</taxon>
        <taxon>Pezizomycotina</taxon>
        <taxon>Eurotiomycetes</taxon>
        <taxon>Eurotiomycetidae</taxon>
        <taxon>Eurotiales</taxon>
        <taxon>Thermoascaceae</taxon>
        <taxon>Paecilomyces</taxon>
    </lineage>
</organism>
<dbReference type="RefSeq" id="XP_028485362.1">
    <property type="nucleotide sequence ID" value="XM_028630607.1"/>
</dbReference>
<sequence length="304" mass="34448">MTSIISYTMASLNGSSLKSILIISVLIPLSSAFCLYPAVDAKASSQLVIDNVQMISSCWDLLNCSFEDIRDWQPVTRLHFLQYMQATHFPRLGSSDQFRDMEGITEFTMRKGIAGRGTWVSHVEAAAIEAVERAAAIVLGYSNDPGPNPGVIRWISFFREQRRGGLGDRREHDQIWSVASLVAIEHGINRAKSANVSDPTARELFWVHGLRVHRELMQNRSIIVFFVRAALIFTNKSLAVTIERALEFFTRVNTPVPMKLWSEVVWQVGGVLFGYHVEGSPRDWELLRRIASQFWEEYQKAAED</sequence>
<protein>
    <submittedName>
        <fullName evidence="2">Uncharacterized protein</fullName>
    </submittedName>
</protein>
<accession>A0A443HV57</accession>
<dbReference type="Proteomes" id="UP000283841">
    <property type="component" value="Unassembled WGS sequence"/>
</dbReference>
<keyword evidence="1" id="KW-0812">Transmembrane</keyword>
<dbReference type="EMBL" id="RCNU01000005">
    <property type="protein sequence ID" value="RWQ95717.1"/>
    <property type="molecule type" value="Genomic_DNA"/>
</dbReference>
<dbReference type="VEuPathDB" id="FungiDB:C8Q69DRAFT_467091"/>
<feature type="transmembrane region" description="Helical" evidence="1">
    <location>
        <begin position="20"/>
        <end position="39"/>
    </location>
</feature>
<keyword evidence="1" id="KW-1133">Transmembrane helix</keyword>
<dbReference type="AlphaFoldDB" id="A0A443HV57"/>
<name>A0A443HV57_BYSSP</name>
<evidence type="ECO:0000313" key="3">
    <source>
        <dbReference type="Proteomes" id="UP000283841"/>
    </source>
</evidence>
<reference evidence="2 3" key="1">
    <citation type="journal article" date="2018" name="Front. Microbiol.">
        <title>Genomic and genetic insights into a cosmopolitan fungus, Paecilomyces variotii (Eurotiales).</title>
        <authorList>
            <person name="Urquhart A.S."/>
            <person name="Mondo S.J."/>
            <person name="Makela M.R."/>
            <person name="Hane J.K."/>
            <person name="Wiebenga A."/>
            <person name="He G."/>
            <person name="Mihaltcheva S."/>
            <person name="Pangilinan J."/>
            <person name="Lipzen A."/>
            <person name="Barry K."/>
            <person name="de Vries R.P."/>
            <person name="Grigoriev I.V."/>
            <person name="Idnurm A."/>
        </authorList>
    </citation>
    <scope>NUCLEOTIDE SEQUENCE [LARGE SCALE GENOMIC DNA]</scope>
    <source>
        <strain evidence="2 3">CBS 101075</strain>
    </source>
</reference>
<dbReference type="GeneID" id="39599884"/>
<comment type="caution">
    <text evidence="2">The sequence shown here is derived from an EMBL/GenBank/DDBJ whole genome shotgun (WGS) entry which is preliminary data.</text>
</comment>
<gene>
    <name evidence="2" type="ORF">C8Q69DRAFT_467091</name>
</gene>
<proteinExistence type="predicted"/>
<keyword evidence="1" id="KW-0472">Membrane</keyword>
<keyword evidence="3" id="KW-1185">Reference proteome</keyword>
<evidence type="ECO:0000256" key="1">
    <source>
        <dbReference type="SAM" id="Phobius"/>
    </source>
</evidence>